<organism evidence="3 4">
    <name type="scientific">Brucella haematophila</name>
    <dbReference type="NCBI Taxonomy" id="419474"/>
    <lineage>
        <taxon>Bacteria</taxon>
        <taxon>Pseudomonadati</taxon>
        <taxon>Pseudomonadota</taxon>
        <taxon>Alphaproteobacteria</taxon>
        <taxon>Hyphomicrobiales</taxon>
        <taxon>Brucellaceae</taxon>
        <taxon>Brucella/Ochrobactrum group</taxon>
        <taxon>Brucella</taxon>
    </lineage>
</organism>
<feature type="region of interest" description="Disordered" evidence="1">
    <location>
        <begin position="1"/>
        <end position="33"/>
    </location>
</feature>
<dbReference type="Gene3D" id="3.10.380.10">
    <property type="entry name" value="Colicin E3-like ribonuclease domain"/>
    <property type="match status" value="1"/>
</dbReference>
<dbReference type="Pfam" id="PF09000">
    <property type="entry name" value="Cytotoxic"/>
    <property type="match status" value="1"/>
</dbReference>
<evidence type="ECO:0000256" key="1">
    <source>
        <dbReference type="SAM" id="MobiDB-lite"/>
    </source>
</evidence>
<comment type="caution">
    <text evidence="3">The sequence shown here is derived from an EMBL/GenBank/DDBJ whole genome shotgun (WGS) entry which is preliminary data.</text>
</comment>
<feature type="region of interest" description="Disordered" evidence="1">
    <location>
        <begin position="48"/>
        <end position="79"/>
    </location>
</feature>
<dbReference type="InterPro" id="IPR036725">
    <property type="entry name" value="ColE3_ribonuclease_sf"/>
</dbReference>
<keyword evidence="4" id="KW-1185">Reference proteome</keyword>
<sequence length="79" mass="8879">MFSATQNGGEITGFPDLVPSKPLGGRQRWTDKKGNIYEWDYQHGALEKYDKTGKKHLGEFDPKTGEQTKPPKPGRTTKT</sequence>
<gene>
    <name evidence="3" type="ORF">HED55_22690</name>
</gene>
<protein>
    <submittedName>
        <fullName evidence="3">Colicin E3</fullName>
    </submittedName>
</protein>
<reference evidence="3 4" key="1">
    <citation type="submission" date="2020-03" db="EMBL/GenBank/DDBJ databases">
        <title>Whole genome sequencing of clinical and environmental type strains of Ochrobactrum.</title>
        <authorList>
            <person name="Dharne M."/>
        </authorList>
    </citation>
    <scope>NUCLEOTIDE SEQUENCE [LARGE SCALE GENOMIC DNA]</scope>
    <source>
        <strain evidence="3 4">CIP 109452</strain>
    </source>
</reference>
<proteinExistence type="predicted"/>
<name>A0ABX1DPT5_9HYPH</name>
<evidence type="ECO:0000313" key="4">
    <source>
        <dbReference type="Proteomes" id="UP000704467"/>
    </source>
</evidence>
<evidence type="ECO:0000313" key="3">
    <source>
        <dbReference type="EMBL" id="NKC04962.1"/>
    </source>
</evidence>
<feature type="domain" description="Colicin E3-like ribonuclease" evidence="2">
    <location>
        <begin position="24"/>
        <end position="77"/>
    </location>
</feature>
<dbReference type="Proteomes" id="UP000704467">
    <property type="component" value="Unassembled WGS sequence"/>
</dbReference>
<accession>A0ABX1DPT5</accession>
<dbReference type="EMBL" id="JAAVLN010000003">
    <property type="protein sequence ID" value="NKC04962.1"/>
    <property type="molecule type" value="Genomic_DNA"/>
</dbReference>
<evidence type="ECO:0000259" key="2">
    <source>
        <dbReference type="Pfam" id="PF09000"/>
    </source>
</evidence>
<dbReference type="InterPro" id="IPR009105">
    <property type="entry name" value="Colicin_E3_ribonuclease"/>
</dbReference>
<dbReference type="SUPFAM" id="SSF63840">
    <property type="entry name" value="Ribonuclease domain of colicin E3"/>
    <property type="match status" value="1"/>
</dbReference>
<feature type="compositionally biased region" description="Basic and acidic residues" evidence="1">
    <location>
        <begin position="48"/>
        <end position="66"/>
    </location>
</feature>